<dbReference type="PANTHER" id="PTHR14187">
    <property type="entry name" value="ALPHA KINASE/ELONGATION FACTOR 2 KINASE"/>
    <property type="match status" value="1"/>
</dbReference>
<evidence type="ECO:0000313" key="2">
    <source>
        <dbReference type="Proteomes" id="UP000789706"/>
    </source>
</evidence>
<dbReference type="InterPro" id="IPR043129">
    <property type="entry name" value="ATPase_NBD"/>
</dbReference>
<keyword evidence="2" id="KW-1185">Reference proteome</keyword>
<evidence type="ECO:0000313" key="1">
    <source>
        <dbReference type="EMBL" id="CAG8575478.1"/>
    </source>
</evidence>
<dbReference type="SUPFAM" id="SSF53067">
    <property type="entry name" value="Actin-like ATPase domain"/>
    <property type="match status" value="2"/>
</dbReference>
<dbReference type="EMBL" id="CAJVPK010001189">
    <property type="protein sequence ID" value="CAG8575478.1"/>
    <property type="molecule type" value="Genomic_DNA"/>
</dbReference>
<dbReference type="Gene3D" id="3.30.420.40">
    <property type="match status" value="1"/>
</dbReference>
<reference evidence="1" key="1">
    <citation type="submission" date="2021-06" db="EMBL/GenBank/DDBJ databases">
        <authorList>
            <person name="Kallberg Y."/>
            <person name="Tangrot J."/>
            <person name="Rosling A."/>
        </authorList>
    </citation>
    <scope>NUCLEOTIDE SEQUENCE</scope>
    <source>
        <strain evidence="1">AZ414A</strain>
    </source>
</reference>
<dbReference type="OrthoDB" id="2963168at2759"/>
<name>A0A9N9G2L9_9GLOM</name>
<protein>
    <submittedName>
        <fullName evidence="1">4333_t:CDS:1</fullName>
    </submittedName>
</protein>
<organism evidence="1 2">
    <name type="scientific">Diversispora eburnea</name>
    <dbReference type="NCBI Taxonomy" id="1213867"/>
    <lineage>
        <taxon>Eukaryota</taxon>
        <taxon>Fungi</taxon>
        <taxon>Fungi incertae sedis</taxon>
        <taxon>Mucoromycota</taxon>
        <taxon>Glomeromycotina</taxon>
        <taxon>Glomeromycetes</taxon>
        <taxon>Diversisporales</taxon>
        <taxon>Diversisporaceae</taxon>
        <taxon>Diversispora</taxon>
    </lineage>
</organism>
<gene>
    <name evidence="1" type="ORF">DEBURN_LOCUS8303</name>
</gene>
<dbReference type="AlphaFoldDB" id="A0A9N9G2L9"/>
<dbReference type="PANTHER" id="PTHR14187:SF5">
    <property type="entry name" value="HEAT SHOCK 70 KDA PROTEIN 12A"/>
    <property type="match status" value="1"/>
</dbReference>
<comment type="caution">
    <text evidence="1">The sequence shown here is derived from an EMBL/GenBank/DDBJ whole genome shotgun (WGS) entry which is preliminary data.</text>
</comment>
<accession>A0A9N9G2L9</accession>
<dbReference type="Proteomes" id="UP000789706">
    <property type="component" value="Unassembled WGS sequence"/>
</dbReference>
<sequence>MSLRNDIEIIVAIDFGTKYSHKKNPEIIINDSWPGQIGALRTNTALQYDENYENVLEWGYEALIKEPQRKGRDKNFANEPVELFKLHLSAIPDSEKPPLPRSLDYKKAITDYLREMVLTVPEEYPEKSKRILRECVYNAGLIDYLPSERLFFSTEPEAVAIYCMQILKELEFFGTSEGKSFLVANCDDAIVNLTTYKFISTDTPSDVIEHTSDFCGNNYVDKEFTKLLKRYVGDEAIKILEERNYGQMLYMMQAFRGRVKYSFSGIQQDFKLCEFDLERLCPAIMKYVTGSYKEKLEKDYWIIGFDFETTKSLFDPIIEKIIRLISGQLKNRSGCDVMFLLGGLSDLKYFRKRISEEFENKVKCIFPRKSQTAIVQGAVEYGLKMEIIKARIYVSNVWYSQSHLSD</sequence>
<proteinExistence type="predicted"/>